<feature type="domain" description="Mammalian cell entry C-terminal" evidence="4">
    <location>
        <begin position="119"/>
        <end position="296"/>
    </location>
</feature>
<dbReference type="Pfam" id="PF02470">
    <property type="entry name" value="MlaD"/>
    <property type="match status" value="1"/>
</dbReference>
<organism evidence="5 6">
    <name type="scientific">Mycolicibacterium obuense</name>
    <dbReference type="NCBI Taxonomy" id="1807"/>
    <lineage>
        <taxon>Bacteria</taxon>
        <taxon>Bacillati</taxon>
        <taxon>Actinomycetota</taxon>
        <taxon>Actinomycetes</taxon>
        <taxon>Mycobacteriales</taxon>
        <taxon>Mycobacteriaceae</taxon>
        <taxon>Mycolicibacterium</taxon>
    </lineage>
</organism>
<dbReference type="InterPro" id="IPR003399">
    <property type="entry name" value="Mce/MlaD"/>
</dbReference>
<reference evidence="5 6" key="1">
    <citation type="journal article" date="2015" name="Genome Biol. Evol.">
        <title>Characterization of Three Mycobacterium spp. with Potential Use in Bioremediation by Genome Sequencing and Comparative Genomics.</title>
        <authorList>
            <person name="Das S."/>
            <person name="Pettersson B.M."/>
            <person name="Behra P.R."/>
            <person name="Ramesh M."/>
            <person name="Dasgupta S."/>
            <person name="Bhattacharya A."/>
            <person name="Kirsebom L.A."/>
        </authorList>
    </citation>
    <scope>NUCLEOTIDE SEQUENCE [LARGE SCALE GENOMIC DNA]</scope>
    <source>
        <strain evidence="5 6">DSM 44075</strain>
    </source>
</reference>
<evidence type="ECO:0000313" key="6">
    <source>
        <dbReference type="Proteomes" id="UP000036313"/>
    </source>
</evidence>
<keyword evidence="2" id="KW-0812">Transmembrane</keyword>
<accession>A0A0J6WHV6</accession>
<dbReference type="EMBL" id="JYNU01000002">
    <property type="protein sequence ID" value="KMO81633.1"/>
    <property type="molecule type" value="Genomic_DNA"/>
</dbReference>
<dbReference type="Pfam" id="PF11887">
    <property type="entry name" value="Mce4_CUP1"/>
    <property type="match status" value="1"/>
</dbReference>
<dbReference type="NCBIfam" id="TIGR00996">
    <property type="entry name" value="Mtu_fam_mce"/>
    <property type="match status" value="1"/>
</dbReference>
<dbReference type="InterPro" id="IPR005693">
    <property type="entry name" value="Mce"/>
</dbReference>
<feature type="domain" description="Mce/MlaD" evidence="3">
    <location>
        <begin position="39"/>
        <end position="113"/>
    </location>
</feature>
<dbReference type="InterPro" id="IPR052336">
    <property type="entry name" value="MlaD_Phospholipid_Transporter"/>
</dbReference>
<keyword evidence="2" id="KW-0472">Membrane</keyword>
<dbReference type="PANTHER" id="PTHR33371">
    <property type="entry name" value="INTERMEMBRANE PHOSPHOLIPID TRANSPORT SYSTEM BINDING PROTEIN MLAD-RELATED"/>
    <property type="match status" value="1"/>
</dbReference>
<gene>
    <name evidence="5" type="ORF">MOBUDSM44075_00200</name>
</gene>
<dbReference type="GO" id="GO:0005576">
    <property type="term" value="C:extracellular region"/>
    <property type="evidence" value="ECO:0007669"/>
    <property type="project" value="TreeGrafter"/>
</dbReference>
<dbReference type="PANTHER" id="PTHR33371:SF4">
    <property type="entry name" value="INTERMEMBRANE PHOSPHOLIPID TRANSPORT SYSTEM BINDING PROTEIN MLAD"/>
    <property type="match status" value="1"/>
</dbReference>
<proteinExistence type="predicted"/>
<evidence type="ECO:0000259" key="3">
    <source>
        <dbReference type="Pfam" id="PF02470"/>
    </source>
</evidence>
<sequence length="570" mass="59845" precursor="true">MTQPDSSSSKGRVLRIALAAVLVVALVAAVYLVWPSRSGNKVIAYFSSAVGLYSGDEVRVIGVPVGRIDSIEPRAKDVKITMSIDDGVKIPADAQALIISPNLVAARFVQLAPAYTGGQVMADGAEIGLDRTAVPVEWDEVKEQLTQLSSQLGPQQNSVQGPLKAFVDQAADTLDGNGDSFRSAIRELSQTAGRLGDSRTDLFGTVRNLQVLVNALSNSNQQIVQFTDHVASVSQVLADSSADLDNTLGTLNKALSDVKGLLGENNKALIDQVGKLTDFTNLLTEHSDDIEQILHITPNGLANFYNIYNPAQGTVGGLLTLPNFSNPVQFICGGTFDIGANPDNYKRAEICRQRMGPVFKRIAMNFPPLLFHPINSITAYKGQIIYDTPETEAKAQTPVPYLQWQNAPGSTPPQIAPGGADLAALFAPTAPTQGSGRDELPAAAVPPDQQHHRLQRSDHLRPPRDGSQGPDTGAVPAVAERAGIDAAADCPRRSGSGSTVRTDRADAGFGSCAGPRAGAGFGPRSWPHSGSGGWRLMIRKVIRPALALGTLAQGSGPAPGPTPAAAGGGS</sequence>
<evidence type="ECO:0000259" key="4">
    <source>
        <dbReference type="Pfam" id="PF11887"/>
    </source>
</evidence>
<evidence type="ECO:0000256" key="1">
    <source>
        <dbReference type="SAM" id="MobiDB-lite"/>
    </source>
</evidence>
<feature type="transmembrane region" description="Helical" evidence="2">
    <location>
        <begin position="12"/>
        <end position="34"/>
    </location>
</feature>
<feature type="region of interest" description="Disordered" evidence="1">
    <location>
        <begin position="429"/>
        <end position="475"/>
    </location>
</feature>
<name>A0A0J6WHV6_9MYCO</name>
<dbReference type="InterPro" id="IPR024516">
    <property type="entry name" value="Mce_C"/>
</dbReference>
<feature type="region of interest" description="Disordered" evidence="1">
    <location>
        <begin position="550"/>
        <end position="570"/>
    </location>
</feature>
<keyword evidence="2" id="KW-1133">Transmembrane helix</keyword>
<feature type="compositionally biased region" description="Basic and acidic residues" evidence="1">
    <location>
        <begin position="449"/>
        <end position="464"/>
    </location>
</feature>
<feature type="region of interest" description="Disordered" evidence="1">
    <location>
        <begin position="483"/>
        <end position="502"/>
    </location>
</feature>
<protein>
    <submittedName>
        <fullName evidence="5">Mce related protein</fullName>
    </submittedName>
</protein>
<evidence type="ECO:0000256" key="2">
    <source>
        <dbReference type="SAM" id="Phobius"/>
    </source>
</evidence>
<dbReference type="Proteomes" id="UP000036313">
    <property type="component" value="Unassembled WGS sequence"/>
</dbReference>
<comment type="caution">
    <text evidence="5">The sequence shown here is derived from an EMBL/GenBank/DDBJ whole genome shotgun (WGS) entry which is preliminary data.</text>
</comment>
<dbReference type="AlphaFoldDB" id="A0A0J6WHV6"/>
<evidence type="ECO:0000313" key="5">
    <source>
        <dbReference type="EMBL" id="KMO81633.1"/>
    </source>
</evidence>
<dbReference type="PATRIC" id="fig|1807.14.peg.210"/>